<organism evidence="5">
    <name type="scientific">Pseudogemmatithrix spongiicola</name>
    <dbReference type="NCBI Taxonomy" id="3062599"/>
    <lineage>
        <taxon>Bacteria</taxon>
        <taxon>Pseudomonadati</taxon>
        <taxon>Gemmatimonadota</taxon>
        <taxon>Gemmatimonadia</taxon>
        <taxon>Gemmatimonadales</taxon>
        <taxon>Gemmatimonadaceae</taxon>
        <taxon>Pseudogemmatithrix</taxon>
    </lineage>
</organism>
<dbReference type="Proteomes" id="UP001229955">
    <property type="component" value="Chromosome"/>
</dbReference>
<accession>A0AA49Q6D2</accession>
<dbReference type="Pfam" id="PF07687">
    <property type="entry name" value="M20_dimer"/>
    <property type="match status" value="1"/>
</dbReference>
<dbReference type="KEGG" id="pspc:Strain318_000226"/>
<accession>A0AA49Q3M4</accession>
<name>A0AA49Q3M4_9BACT</name>
<reference evidence="5" key="1">
    <citation type="submission" date="2023-07" db="EMBL/GenBank/DDBJ databases">
        <authorList>
            <person name="Haufschild T."/>
            <person name="Kallscheuer N."/>
            <person name="Hammer J."/>
            <person name="Kohn T."/>
            <person name="Kabuu M."/>
            <person name="Jogler M."/>
            <person name="Wohfarth N."/>
            <person name="Heuer A."/>
            <person name="Rohde M."/>
            <person name="van Teeseling M.C.F."/>
            <person name="Jogler C."/>
        </authorList>
    </citation>
    <scope>NUCLEOTIDE SEQUENCE</scope>
    <source>
        <strain evidence="5">Strain 138</strain>
        <strain evidence="6">Strain 318</strain>
    </source>
</reference>
<dbReference type="RefSeq" id="WP_367886702.1">
    <property type="nucleotide sequence ID" value="NZ_CP130612.1"/>
</dbReference>
<dbReference type="AlphaFoldDB" id="A0AA49Q3M4"/>
<gene>
    <name evidence="5" type="ORF">Strain138_000226</name>
    <name evidence="6" type="ORF">Strain318_000226</name>
</gene>
<evidence type="ECO:0000256" key="1">
    <source>
        <dbReference type="ARBA" id="ARBA00022670"/>
    </source>
</evidence>
<dbReference type="EMBL" id="CP130612">
    <property type="protein sequence ID" value="WKW10992.1"/>
    <property type="molecule type" value="Genomic_DNA"/>
</dbReference>
<feature type="domain" description="Peptidase M20 dimerisation" evidence="4">
    <location>
        <begin position="202"/>
        <end position="360"/>
    </location>
</feature>
<evidence type="ECO:0000313" key="7">
    <source>
        <dbReference type="Proteomes" id="UP001229955"/>
    </source>
</evidence>
<sequence>MTTKTTIDPKLAQWLDANDARVRDQLFEFLRIPSVSARSEHKGDVRAAAQWLHAQCARIGMQVETLETAGHPIVLAEWRQAPKGAPTVLVYGHYDVQPAEPLELWTSPAFEPTIRDGKIFARGSVDDKGQLWLHIAALEAHLATRGTLPVNVIVLAEGEEEVGSEHLAEFVKAHRERLKCDAVVISDSTMFAPGIPSILSSLRGLAYLQVDVTGPNSDLHSGMYGGAVVNPATALARIVASFHDADGRIAIEGFHDKVRPFPDAVRAGLRELPFDEREFMEHLDVQALGGEPGYSTLERLWHRPTCEVNGMLSGYTGEGAKTVLPGQAMLKVSCRLVPDQDPKEIAKLVERHVLKHAPKGVTVKVTELHGGHAWRAELDGPLYDAASRALEAAFGRTPVITGEGGSIPVVNDFATILGAPVLLVGFGLPGENAHAPDEWISVENLEKGMRAMACLWDEISKQQM</sequence>
<evidence type="ECO:0000313" key="5">
    <source>
        <dbReference type="EMBL" id="WKW10992.1"/>
    </source>
</evidence>
<dbReference type="PANTHER" id="PTHR43270">
    <property type="entry name" value="BETA-ALA-HIS DIPEPTIDASE"/>
    <property type="match status" value="1"/>
</dbReference>
<keyword evidence="1" id="KW-0645">Protease</keyword>
<dbReference type="Gene3D" id="3.30.70.360">
    <property type="match status" value="1"/>
</dbReference>
<dbReference type="NCBIfam" id="NF005914">
    <property type="entry name" value="PRK07907.1"/>
    <property type="match status" value="1"/>
</dbReference>
<dbReference type="GO" id="GO:0006508">
    <property type="term" value="P:proteolysis"/>
    <property type="evidence" value="ECO:0007669"/>
    <property type="project" value="UniProtKB-KW"/>
</dbReference>
<dbReference type="NCBIfam" id="NF006053">
    <property type="entry name" value="PRK08201.1"/>
    <property type="match status" value="1"/>
</dbReference>
<keyword evidence="2" id="KW-0479">Metal-binding</keyword>
<dbReference type="GO" id="GO:0046872">
    <property type="term" value="F:metal ion binding"/>
    <property type="evidence" value="ECO:0007669"/>
    <property type="project" value="UniProtKB-KW"/>
</dbReference>
<dbReference type="EC" id="3.4.13.-" evidence="5"/>
<dbReference type="Gene3D" id="3.40.630.10">
    <property type="entry name" value="Zn peptidases"/>
    <property type="match status" value="1"/>
</dbReference>
<keyword evidence="5" id="KW-0224">Dipeptidase</keyword>
<dbReference type="NCBIfam" id="NF006579">
    <property type="entry name" value="PRK09104.1"/>
    <property type="match status" value="1"/>
</dbReference>
<proteinExistence type="predicted"/>
<evidence type="ECO:0000259" key="4">
    <source>
        <dbReference type="Pfam" id="PF07687"/>
    </source>
</evidence>
<keyword evidence="3 5" id="KW-0378">Hydrolase</keyword>
<dbReference type="InterPro" id="IPR051458">
    <property type="entry name" value="Cyt/Met_Dipeptidase"/>
</dbReference>
<dbReference type="InterPro" id="IPR002933">
    <property type="entry name" value="Peptidase_M20"/>
</dbReference>
<dbReference type="SUPFAM" id="SSF53187">
    <property type="entry name" value="Zn-dependent exopeptidases"/>
    <property type="match status" value="1"/>
</dbReference>
<evidence type="ECO:0000313" key="6">
    <source>
        <dbReference type="EMBL" id="WKW13902.1"/>
    </source>
</evidence>
<evidence type="ECO:0000256" key="3">
    <source>
        <dbReference type="ARBA" id="ARBA00022801"/>
    </source>
</evidence>
<dbReference type="PANTHER" id="PTHR43270:SF12">
    <property type="entry name" value="SUCCINYL-DIAMINOPIMELATE DESUCCINYLASE"/>
    <property type="match status" value="1"/>
</dbReference>
<evidence type="ECO:0000256" key="2">
    <source>
        <dbReference type="ARBA" id="ARBA00022723"/>
    </source>
</evidence>
<keyword evidence="7" id="KW-1185">Reference proteome</keyword>
<dbReference type="GO" id="GO:0016805">
    <property type="term" value="F:dipeptidase activity"/>
    <property type="evidence" value="ECO:0007669"/>
    <property type="project" value="UniProtKB-KW"/>
</dbReference>
<dbReference type="EMBL" id="CP130613">
    <property type="protein sequence ID" value="WKW13902.1"/>
    <property type="molecule type" value="Genomic_DNA"/>
</dbReference>
<dbReference type="Pfam" id="PF01546">
    <property type="entry name" value="Peptidase_M20"/>
    <property type="match status" value="1"/>
</dbReference>
<protein>
    <submittedName>
        <fullName evidence="5">Dipeptidase</fullName>
        <ecNumber evidence="5">3.4.13.-</ecNumber>
    </submittedName>
</protein>
<dbReference type="InterPro" id="IPR011650">
    <property type="entry name" value="Peptidase_M20_dimer"/>
</dbReference>